<comment type="caution">
    <text evidence="1">The sequence shown here is derived from an EMBL/GenBank/DDBJ whole genome shotgun (WGS) entry which is preliminary data.</text>
</comment>
<evidence type="ECO:0000313" key="2">
    <source>
        <dbReference type="Proteomes" id="UP000033930"/>
    </source>
</evidence>
<dbReference type="EMBL" id="LCAW01000011">
    <property type="protein sequence ID" value="KKR99040.1"/>
    <property type="molecule type" value="Genomic_DNA"/>
</dbReference>
<name>A0A0G0XQA6_9BACT</name>
<dbReference type="AlphaFoldDB" id="A0A0G0XQA6"/>
<organism evidence="1 2">
    <name type="scientific">Candidatus Uhrbacteria bacterium GW2011_GWC1_41_20</name>
    <dbReference type="NCBI Taxonomy" id="1618983"/>
    <lineage>
        <taxon>Bacteria</taxon>
        <taxon>Candidatus Uhriibacteriota</taxon>
    </lineage>
</organism>
<accession>A0A0G0XQA6</accession>
<sequence length="57" mass="6882">MVEFFRKIIVKKNKIKPRSEVFLLKTNNIGKERILRNIALEANRDQRKVIEMARRTK</sequence>
<protein>
    <submittedName>
        <fullName evidence="1">Uncharacterized protein</fullName>
    </submittedName>
</protein>
<gene>
    <name evidence="1" type="ORF">UU50_C0011G0019</name>
</gene>
<reference evidence="1 2" key="1">
    <citation type="journal article" date="2015" name="Nature">
        <title>rRNA introns, odd ribosomes, and small enigmatic genomes across a large radiation of phyla.</title>
        <authorList>
            <person name="Brown C.T."/>
            <person name="Hug L.A."/>
            <person name="Thomas B.C."/>
            <person name="Sharon I."/>
            <person name="Castelle C.J."/>
            <person name="Singh A."/>
            <person name="Wilkins M.J."/>
            <person name="Williams K.H."/>
            <person name="Banfield J.F."/>
        </authorList>
    </citation>
    <scope>NUCLEOTIDE SEQUENCE [LARGE SCALE GENOMIC DNA]</scope>
</reference>
<dbReference type="Proteomes" id="UP000033930">
    <property type="component" value="Unassembled WGS sequence"/>
</dbReference>
<proteinExistence type="predicted"/>
<evidence type="ECO:0000313" key="1">
    <source>
        <dbReference type="EMBL" id="KKR99040.1"/>
    </source>
</evidence>